<feature type="domain" description="Multidrug resistance protein MdtA-like alpha-helical hairpin" evidence="5">
    <location>
        <begin position="146"/>
        <end position="208"/>
    </location>
</feature>
<dbReference type="Pfam" id="PF25917">
    <property type="entry name" value="BSH_RND"/>
    <property type="match status" value="1"/>
</dbReference>
<dbReference type="GO" id="GO:1990281">
    <property type="term" value="C:efflux pump complex"/>
    <property type="evidence" value="ECO:0007669"/>
    <property type="project" value="TreeGrafter"/>
</dbReference>
<evidence type="ECO:0000259" key="5">
    <source>
        <dbReference type="Pfam" id="PF25876"/>
    </source>
</evidence>
<dbReference type="PANTHER" id="PTHR30469">
    <property type="entry name" value="MULTIDRUG RESISTANCE PROTEIN MDTA"/>
    <property type="match status" value="1"/>
</dbReference>
<dbReference type="InterPro" id="IPR058624">
    <property type="entry name" value="MdtA-like_HH"/>
</dbReference>
<protein>
    <submittedName>
        <fullName evidence="9">Efflux RND transporter periplasmic adaptor subunit</fullName>
    </submittedName>
</protein>
<dbReference type="Gene3D" id="1.10.287.470">
    <property type="entry name" value="Helix hairpin bin"/>
    <property type="match status" value="1"/>
</dbReference>
<keyword evidence="2" id="KW-0175">Coiled coil</keyword>
<keyword evidence="4" id="KW-1133">Transmembrane helix</keyword>
<proteinExistence type="inferred from homology"/>
<dbReference type="Pfam" id="PF25989">
    <property type="entry name" value="YknX_C"/>
    <property type="match status" value="1"/>
</dbReference>
<accession>A0A6L7G2A8</accession>
<dbReference type="Pfam" id="PF25876">
    <property type="entry name" value="HH_MFP_RND"/>
    <property type="match status" value="1"/>
</dbReference>
<reference evidence="9 10" key="1">
    <citation type="submission" date="2019-12" db="EMBL/GenBank/DDBJ databases">
        <authorList>
            <person name="Li M."/>
        </authorList>
    </citation>
    <scope>NUCLEOTIDE SEQUENCE [LARGE SCALE GENOMIC DNA]</scope>
    <source>
        <strain evidence="9 10">GBMRC 2024</strain>
    </source>
</reference>
<dbReference type="InterPro" id="IPR058625">
    <property type="entry name" value="MdtA-like_BSH"/>
</dbReference>
<dbReference type="PANTHER" id="PTHR30469:SF15">
    <property type="entry name" value="HLYD FAMILY OF SECRETION PROTEINS"/>
    <property type="match status" value="1"/>
</dbReference>
<dbReference type="NCBIfam" id="TIGR01730">
    <property type="entry name" value="RND_mfp"/>
    <property type="match status" value="1"/>
</dbReference>
<feature type="transmembrane region" description="Helical" evidence="4">
    <location>
        <begin position="37"/>
        <end position="54"/>
    </location>
</feature>
<feature type="coiled-coil region" evidence="2">
    <location>
        <begin position="138"/>
        <end position="217"/>
    </location>
</feature>
<gene>
    <name evidence="9" type="ORF">GR170_09350</name>
</gene>
<comment type="similarity">
    <text evidence="1">Belongs to the membrane fusion protein (MFP) (TC 8.A.1) family.</text>
</comment>
<feature type="domain" description="YknX-like C-terminal permuted SH3-like" evidence="8">
    <location>
        <begin position="332"/>
        <end position="401"/>
    </location>
</feature>
<feature type="region of interest" description="Disordered" evidence="3">
    <location>
        <begin position="1"/>
        <end position="29"/>
    </location>
</feature>
<dbReference type="Proteomes" id="UP000477911">
    <property type="component" value="Unassembled WGS sequence"/>
</dbReference>
<dbReference type="Gene3D" id="2.40.30.170">
    <property type="match status" value="1"/>
</dbReference>
<evidence type="ECO:0000259" key="8">
    <source>
        <dbReference type="Pfam" id="PF25989"/>
    </source>
</evidence>
<feature type="domain" description="CusB-like beta-barrel" evidence="7">
    <location>
        <begin position="253"/>
        <end position="321"/>
    </location>
</feature>
<dbReference type="InterPro" id="IPR058792">
    <property type="entry name" value="Beta-barrel_RND_2"/>
</dbReference>
<dbReference type="Gene3D" id="2.40.420.20">
    <property type="match status" value="1"/>
</dbReference>
<sequence>MADGTSRPEKPDWALSGRERADQARAARGLKPRRRRWPWVVLGLVVLGGGALWLRQDRTPAPGAATGTDSPQITLQMLPSELAKVQPAELRDTVKVTGSLAPETQAHLSAEVSGRLASVAVRAGDRVQAGQLLAQIDTETLENTLDQQRANAEATRAQLRLAQTQLERTRSMVKRGVVATSELDSDQASVDQLAASLKALEAQVESAEESIAKARIAAPFSGMISERDVDPGAYVATGTELFSIVDLTRMEFEADVPVRYAPGIHAGQRVELTVEGLGDAAFTGVVDRVNPVAASGTRMLPVYVGLDNPDTQLRGGMFASGLLVMETKADALGVPSEAIRQDPEGTYVLKVVDGVATRQAVQTARTWEGGRVTEVSSGLAAGDIIVAQPLEGLRAGAAIHVIAEPQTE</sequence>
<dbReference type="Gene3D" id="2.40.50.100">
    <property type="match status" value="1"/>
</dbReference>
<dbReference type="AlphaFoldDB" id="A0A6L7G2A8"/>
<keyword evidence="4" id="KW-0472">Membrane</keyword>
<dbReference type="EMBL" id="WUMU01000007">
    <property type="protein sequence ID" value="MXN18039.1"/>
    <property type="molecule type" value="Genomic_DNA"/>
</dbReference>
<evidence type="ECO:0000313" key="9">
    <source>
        <dbReference type="EMBL" id="MXN18039.1"/>
    </source>
</evidence>
<evidence type="ECO:0000256" key="1">
    <source>
        <dbReference type="ARBA" id="ARBA00009477"/>
    </source>
</evidence>
<dbReference type="GO" id="GO:0015562">
    <property type="term" value="F:efflux transmembrane transporter activity"/>
    <property type="evidence" value="ECO:0007669"/>
    <property type="project" value="TreeGrafter"/>
</dbReference>
<evidence type="ECO:0000259" key="6">
    <source>
        <dbReference type="Pfam" id="PF25917"/>
    </source>
</evidence>
<organism evidence="9 10">
    <name type="scientific">Pseudooceanicola albus</name>
    <dbReference type="NCBI Taxonomy" id="2692189"/>
    <lineage>
        <taxon>Bacteria</taxon>
        <taxon>Pseudomonadati</taxon>
        <taxon>Pseudomonadota</taxon>
        <taxon>Alphaproteobacteria</taxon>
        <taxon>Rhodobacterales</taxon>
        <taxon>Paracoccaceae</taxon>
        <taxon>Pseudooceanicola</taxon>
    </lineage>
</organism>
<dbReference type="InterPro" id="IPR006143">
    <property type="entry name" value="RND_pump_MFP"/>
</dbReference>
<evidence type="ECO:0000256" key="4">
    <source>
        <dbReference type="SAM" id="Phobius"/>
    </source>
</evidence>
<name>A0A6L7G2A8_9RHOB</name>
<evidence type="ECO:0000256" key="2">
    <source>
        <dbReference type="SAM" id="Coils"/>
    </source>
</evidence>
<dbReference type="Pfam" id="PF25954">
    <property type="entry name" value="Beta-barrel_RND_2"/>
    <property type="match status" value="1"/>
</dbReference>
<dbReference type="RefSeq" id="WP_160893980.1">
    <property type="nucleotide sequence ID" value="NZ_WUMU01000007.1"/>
</dbReference>
<keyword evidence="4" id="KW-0812">Transmembrane</keyword>
<dbReference type="FunFam" id="2.40.30.170:FF:000010">
    <property type="entry name" value="Efflux RND transporter periplasmic adaptor subunit"/>
    <property type="match status" value="1"/>
</dbReference>
<comment type="caution">
    <text evidence="9">The sequence shown here is derived from an EMBL/GenBank/DDBJ whole genome shotgun (WGS) entry which is preliminary data.</text>
</comment>
<feature type="domain" description="Multidrug resistance protein MdtA-like barrel-sandwich hybrid" evidence="6">
    <location>
        <begin position="105"/>
        <end position="246"/>
    </location>
</feature>
<evidence type="ECO:0000259" key="7">
    <source>
        <dbReference type="Pfam" id="PF25954"/>
    </source>
</evidence>
<evidence type="ECO:0000256" key="3">
    <source>
        <dbReference type="SAM" id="MobiDB-lite"/>
    </source>
</evidence>
<keyword evidence="10" id="KW-1185">Reference proteome</keyword>
<evidence type="ECO:0000313" key="10">
    <source>
        <dbReference type="Proteomes" id="UP000477911"/>
    </source>
</evidence>
<dbReference type="SUPFAM" id="SSF111369">
    <property type="entry name" value="HlyD-like secretion proteins"/>
    <property type="match status" value="1"/>
</dbReference>
<feature type="compositionally biased region" description="Basic and acidic residues" evidence="3">
    <location>
        <begin position="1"/>
        <end position="25"/>
    </location>
</feature>
<dbReference type="InterPro" id="IPR058637">
    <property type="entry name" value="YknX-like_C"/>
</dbReference>